<protein>
    <submittedName>
        <fullName evidence="2">Uncharacterized protein</fullName>
    </submittedName>
</protein>
<organism evidence="2 3">
    <name type="scientific">Halobacillus halophilus (strain ATCC 35676 / DSM 2266 / JCM 20832 / KCTC 3685 / LMG 17431 / NBRC 102448 / NCIMB 2269)</name>
    <name type="common">Sporosarcina halophila</name>
    <dbReference type="NCBI Taxonomy" id="866895"/>
    <lineage>
        <taxon>Bacteria</taxon>
        <taxon>Bacillati</taxon>
        <taxon>Bacillota</taxon>
        <taxon>Bacilli</taxon>
        <taxon>Bacillales</taxon>
        <taxon>Bacillaceae</taxon>
        <taxon>Halobacillus</taxon>
    </lineage>
</organism>
<feature type="region of interest" description="Disordered" evidence="1">
    <location>
        <begin position="1"/>
        <end position="31"/>
    </location>
</feature>
<evidence type="ECO:0000313" key="3">
    <source>
        <dbReference type="Proteomes" id="UP000007397"/>
    </source>
</evidence>
<reference evidence="2 3" key="1">
    <citation type="journal article" date="2013" name="Environ. Microbiol.">
        <title>Chloride and organic osmolytes: a hybrid strategy to cope with elevated salinities by the moderately halophilic, chloride-dependent bacterium Halobacillus halophilus.</title>
        <authorList>
            <person name="Saum S.H."/>
            <person name="Pfeiffer F."/>
            <person name="Palm P."/>
            <person name="Rampp M."/>
            <person name="Schuster S.C."/>
            <person name="Muller V."/>
            <person name="Oesterhelt D."/>
        </authorList>
    </citation>
    <scope>NUCLEOTIDE SEQUENCE [LARGE SCALE GENOMIC DNA]</scope>
    <source>
        <strain evidence="3">ATCC 35676 / DSM 2266 / JCM 20832 / KCTC 3685 / LMG 17431 / NBRC 102448 / NCIMB 2269</strain>
    </source>
</reference>
<dbReference type="PATRIC" id="fig|866895.3.peg.3071"/>
<evidence type="ECO:0000256" key="1">
    <source>
        <dbReference type="SAM" id="MobiDB-lite"/>
    </source>
</evidence>
<keyword evidence="3" id="KW-1185">Reference proteome</keyword>
<proteinExistence type="predicted"/>
<dbReference type="HOGENOM" id="CLU_3396839_0_0_9"/>
<dbReference type="KEGG" id="hhd:HBHAL_4040"/>
<accession>I0JQG1</accession>
<dbReference type="AlphaFoldDB" id="I0JQG1"/>
<evidence type="ECO:0000313" key="2">
    <source>
        <dbReference type="EMBL" id="CCG46381.1"/>
    </source>
</evidence>
<gene>
    <name evidence="2" type="ordered locus">HBHAL_4040</name>
</gene>
<sequence length="31" mass="3544">MFIPQESPRSPPDLAESETRNGFTLPQLEKK</sequence>
<dbReference type="EMBL" id="HE717023">
    <property type="protein sequence ID" value="CCG46381.1"/>
    <property type="molecule type" value="Genomic_DNA"/>
</dbReference>
<dbReference type="Proteomes" id="UP000007397">
    <property type="component" value="Chromosome"/>
</dbReference>
<name>I0JQG1_HALH3</name>